<keyword evidence="2" id="KW-1185">Reference proteome</keyword>
<sequence length="162" mass="18781">MGLNLVDVTGLYVEDIFTEWAFKPKHRPFMSYVVEQPIIDFFSKEQSSQFYKRGKAGFLPTTLHLDQVDAKVARFATHCLVYVIPRNPVVDSGFYEPSLTLYNEDTQATQVERFYESATHCLILTDKKRPPLKKWQIVNLLHKSKGANSSQEVHRRVLPVYE</sequence>
<reference evidence="1" key="1">
    <citation type="submission" date="2020-11" db="EMBL/GenBank/DDBJ databases">
        <authorList>
            <consortium name="DOE Joint Genome Institute"/>
            <person name="Ahrendt S."/>
            <person name="Riley R."/>
            <person name="Andreopoulos W."/>
            <person name="Labutti K."/>
            <person name="Pangilinan J."/>
            <person name="Ruiz-Duenas F.J."/>
            <person name="Barrasa J.M."/>
            <person name="Sanchez-Garcia M."/>
            <person name="Camarero S."/>
            <person name="Miyauchi S."/>
            <person name="Serrano A."/>
            <person name="Linde D."/>
            <person name="Babiker R."/>
            <person name="Drula E."/>
            <person name="Ayuso-Fernandez I."/>
            <person name="Pacheco R."/>
            <person name="Padilla G."/>
            <person name="Ferreira P."/>
            <person name="Barriuso J."/>
            <person name="Kellner H."/>
            <person name="Castanera R."/>
            <person name="Alfaro M."/>
            <person name="Ramirez L."/>
            <person name="Pisabarro A.G."/>
            <person name="Kuo A."/>
            <person name="Tritt A."/>
            <person name="Lipzen A."/>
            <person name="He G."/>
            <person name="Yan M."/>
            <person name="Ng V."/>
            <person name="Cullen D."/>
            <person name="Martin F."/>
            <person name="Rosso M.-N."/>
            <person name="Henrissat B."/>
            <person name="Hibbett D."/>
            <person name="Martinez A.T."/>
            <person name="Grigoriev I.V."/>
        </authorList>
    </citation>
    <scope>NUCLEOTIDE SEQUENCE</scope>
    <source>
        <strain evidence="1">CBS 506.95</strain>
    </source>
</reference>
<name>A0A9P6BDY8_9AGAR</name>
<evidence type="ECO:0000313" key="2">
    <source>
        <dbReference type="Proteomes" id="UP000807306"/>
    </source>
</evidence>
<dbReference type="Proteomes" id="UP000807306">
    <property type="component" value="Unassembled WGS sequence"/>
</dbReference>
<accession>A0A9P6BDY8</accession>
<organism evidence="1 2">
    <name type="scientific">Crepidotus variabilis</name>
    <dbReference type="NCBI Taxonomy" id="179855"/>
    <lineage>
        <taxon>Eukaryota</taxon>
        <taxon>Fungi</taxon>
        <taxon>Dikarya</taxon>
        <taxon>Basidiomycota</taxon>
        <taxon>Agaricomycotina</taxon>
        <taxon>Agaricomycetes</taxon>
        <taxon>Agaricomycetidae</taxon>
        <taxon>Agaricales</taxon>
        <taxon>Agaricineae</taxon>
        <taxon>Crepidotaceae</taxon>
        <taxon>Crepidotus</taxon>
    </lineage>
</organism>
<comment type="caution">
    <text evidence="1">The sequence shown here is derived from an EMBL/GenBank/DDBJ whole genome shotgun (WGS) entry which is preliminary data.</text>
</comment>
<protein>
    <submittedName>
        <fullName evidence="1">Uncharacterized protein</fullName>
    </submittedName>
</protein>
<gene>
    <name evidence="1" type="ORF">CPB83DRAFT_841376</name>
</gene>
<dbReference type="EMBL" id="MU158148">
    <property type="protein sequence ID" value="KAF9521296.1"/>
    <property type="molecule type" value="Genomic_DNA"/>
</dbReference>
<evidence type="ECO:0000313" key="1">
    <source>
        <dbReference type="EMBL" id="KAF9521296.1"/>
    </source>
</evidence>
<dbReference type="AlphaFoldDB" id="A0A9P6BDY8"/>
<proteinExistence type="predicted"/>